<feature type="compositionally biased region" description="Basic and acidic residues" evidence="1">
    <location>
        <begin position="46"/>
        <end position="56"/>
    </location>
</feature>
<dbReference type="EMBL" id="BTGU01000006">
    <property type="protein sequence ID" value="GMN36972.1"/>
    <property type="molecule type" value="Genomic_DNA"/>
</dbReference>
<proteinExistence type="predicted"/>
<comment type="caution">
    <text evidence="2">The sequence shown here is derived from an EMBL/GenBank/DDBJ whole genome shotgun (WGS) entry which is preliminary data.</text>
</comment>
<sequence>MELRSSKRNSQNYSNVTVFHRRPLSPTHERDKSGPYLPRQATRGRRPLEVTLEAHAKCRGGGGGEREIYNKRIDSDKEGWVRRERERGKSYSVR</sequence>
<organism evidence="2 3">
    <name type="scientific">Ficus carica</name>
    <name type="common">Common fig</name>
    <dbReference type="NCBI Taxonomy" id="3494"/>
    <lineage>
        <taxon>Eukaryota</taxon>
        <taxon>Viridiplantae</taxon>
        <taxon>Streptophyta</taxon>
        <taxon>Embryophyta</taxon>
        <taxon>Tracheophyta</taxon>
        <taxon>Spermatophyta</taxon>
        <taxon>Magnoliopsida</taxon>
        <taxon>eudicotyledons</taxon>
        <taxon>Gunneridae</taxon>
        <taxon>Pentapetalae</taxon>
        <taxon>rosids</taxon>
        <taxon>fabids</taxon>
        <taxon>Rosales</taxon>
        <taxon>Moraceae</taxon>
        <taxon>Ficeae</taxon>
        <taxon>Ficus</taxon>
    </lineage>
</organism>
<name>A0AA88D0S5_FICCA</name>
<evidence type="ECO:0000256" key="1">
    <source>
        <dbReference type="SAM" id="MobiDB-lite"/>
    </source>
</evidence>
<evidence type="ECO:0000313" key="3">
    <source>
        <dbReference type="Proteomes" id="UP001187192"/>
    </source>
</evidence>
<accession>A0AA88D0S5</accession>
<reference evidence="2" key="1">
    <citation type="submission" date="2023-07" db="EMBL/GenBank/DDBJ databases">
        <title>draft genome sequence of fig (Ficus carica).</title>
        <authorList>
            <person name="Takahashi T."/>
            <person name="Nishimura K."/>
        </authorList>
    </citation>
    <scope>NUCLEOTIDE SEQUENCE</scope>
</reference>
<dbReference type="Proteomes" id="UP001187192">
    <property type="component" value="Unassembled WGS sequence"/>
</dbReference>
<feature type="compositionally biased region" description="Polar residues" evidence="1">
    <location>
        <begin position="8"/>
        <end position="17"/>
    </location>
</feature>
<evidence type="ECO:0000313" key="2">
    <source>
        <dbReference type="EMBL" id="GMN36972.1"/>
    </source>
</evidence>
<feature type="compositionally biased region" description="Basic and acidic residues" evidence="1">
    <location>
        <begin position="64"/>
        <end position="94"/>
    </location>
</feature>
<protein>
    <submittedName>
        <fullName evidence="2">Uncharacterized protein</fullName>
    </submittedName>
</protein>
<keyword evidence="3" id="KW-1185">Reference proteome</keyword>
<gene>
    <name evidence="2" type="ORF">TIFTF001_006441</name>
</gene>
<dbReference type="AlphaFoldDB" id="A0AA88D0S5"/>
<feature type="region of interest" description="Disordered" evidence="1">
    <location>
        <begin position="1"/>
        <end position="94"/>
    </location>
</feature>